<dbReference type="InterPro" id="IPR003594">
    <property type="entry name" value="HATPase_dom"/>
</dbReference>
<evidence type="ECO:0000256" key="4">
    <source>
        <dbReference type="SAM" id="Coils"/>
    </source>
</evidence>
<feature type="domain" description="PAS" evidence="6">
    <location>
        <begin position="10"/>
        <end position="54"/>
    </location>
</feature>
<evidence type="ECO:0000256" key="3">
    <source>
        <dbReference type="ARBA" id="ARBA00022553"/>
    </source>
</evidence>
<dbReference type="AlphaFoldDB" id="A0A1A7C4A3"/>
<dbReference type="PATRIC" id="fig|1747903.4.peg.4416"/>
<dbReference type="SUPFAM" id="SSF55785">
    <property type="entry name" value="PYP-like sensor domain (PAS domain)"/>
    <property type="match status" value="1"/>
</dbReference>
<keyword evidence="4" id="KW-0175">Coiled coil</keyword>
<evidence type="ECO:0000259" key="6">
    <source>
        <dbReference type="PROSITE" id="PS50112"/>
    </source>
</evidence>
<dbReference type="CDD" id="cd00130">
    <property type="entry name" value="PAS"/>
    <property type="match status" value="1"/>
</dbReference>
<comment type="catalytic activity">
    <reaction evidence="1">
        <text>ATP + protein L-histidine = ADP + protein N-phospho-L-histidine.</text>
        <dbReference type="EC" id="2.7.13.3"/>
    </reaction>
</comment>
<evidence type="ECO:0000313" key="8">
    <source>
        <dbReference type="EMBL" id="OBV40761.1"/>
    </source>
</evidence>
<dbReference type="SUPFAM" id="SSF47384">
    <property type="entry name" value="Homodimeric domain of signal transducing histidine kinase"/>
    <property type="match status" value="1"/>
</dbReference>
<evidence type="ECO:0000259" key="7">
    <source>
        <dbReference type="PROSITE" id="PS50113"/>
    </source>
</evidence>
<dbReference type="GO" id="GO:0000155">
    <property type="term" value="F:phosphorelay sensor kinase activity"/>
    <property type="evidence" value="ECO:0007669"/>
    <property type="project" value="InterPro"/>
</dbReference>
<gene>
    <name evidence="8" type="ORF">ASR47_101968</name>
</gene>
<dbReference type="InterPro" id="IPR036890">
    <property type="entry name" value="HATPase_C_sf"/>
</dbReference>
<dbReference type="InterPro" id="IPR003661">
    <property type="entry name" value="HisK_dim/P_dom"/>
</dbReference>
<dbReference type="PRINTS" id="PR00344">
    <property type="entry name" value="BCTRLSENSOR"/>
</dbReference>
<organism evidence="8 9">
    <name type="scientific">Janthinobacterium psychrotolerans</name>
    <dbReference type="NCBI Taxonomy" id="1747903"/>
    <lineage>
        <taxon>Bacteria</taxon>
        <taxon>Pseudomonadati</taxon>
        <taxon>Pseudomonadota</taxon>
        <taxon>Betaproteobacteria</taxon>
        <taxon>Burkholderiales</taxon>
        <taxon>Oxalobacteraceae</taxon>
        <taxon>Janthinobacterium</taxon>
    </lineage>
</organism>
<accession>A0A1A7C4A3</accession>
<protein>
    <recommendedName>
        <fullName evidence="2">histidine kinase</fullName>
        <ecNumber evidence="2">2.7.13.3</ecNumber>
    </recommendedName>
</protein>
<dbReference type="PROSITE" id="PS50109">
    <property type="entry name" value="HIS_KIN"/>
    <property type="match status" value="1"/>
</dbReference>
<dbReference type="InterPro" id="IPR036097">
    <property type="entry name" value="HisK_dim/P_sf"/>
</dbReference>
<dbReference type="EMBL" id="LOCQ01000044">
    <property type="protein sequence ID" value="OBV40761.1"/>
    <property type="molecule type" value="Genomic_DNA"/>
</dbReference>
<feature type="domain" description="PAC" evidence="7">
    <location>
        <begin position="101"/>
        <end position="153"/>
    </location>
</feature>
<evidence type="ECO:0000313" key="9">
    <source>
        <dbReference type="Proteomes" id="UP000092713"/>
    </source>
</evidence>
<dbReference type="Pfam" id="PF02518">
    <property type="entry name" value="HATPase_c"/>
    <property type="match status" value="1"/>
</dbReference>
<evidence type="ECO:0000259" key="5">
    <source>
        <dbReference type="PROSITE" id="PS50109"/>
    </source>
</evidence>
<comment type="caution">
    <text evidence="8">The sequence shown here is derived from an EMBL/GenBank/DDBJ whole genome shotgun (WGS) entry which is preliminary data.</text>
</comment>
<dbReference type="PANTHER" id="PTHR43065:SF50">
    <property type="entry name" value="HISTIDINE KINASE"/>
    <property type="match status" value="1"/>
</dbReference>
<reference evidence="8 9" key="1">
    <citation type="submission" date="2016-04" db="EMBL/GenBank/DDBJ databases">
        <title>Draft genome sequence of Janthinobacterium psychrotolerans sp. nov., isolated from freshwater sediments in Denmark.</title>
        <authorList>
            <person name="Gong X."/>
            <person name="Skrivergaard S."/>
            <person name="Korsgaard B.S."/>
            <person name="Schreiber L."/>
            <person name="Marshall I.P."/>
            <person name="Finster K."/>
            <person name="Schramm A."/>
        </authorList>
    </citation>
    <scope>NUCLEOTIDE SEQUENCE [LARGE SCALE GENOMIC DNA]</scope>
    <source>
        <strain evidence="8 9">S3-2</strain>
    </source>
</reference>
<dbReference type="SMART" id="SM00091">
    <property type="entry name" value="PAS"/>
    <property type="match status" value="1"/>
</dbReference>
<dbReference type="InterPro" id="IPR004358">
    <property type="entry name" value="Sig_transdc_His_kin-like_C"/>
</dbReference>
<dbReference type="Gene3D" id="3.30.450.20">
    <property type="entry name" value="PAS domain"/>
    <property type="match status" value="1"/>
</dbReference>
<dbReference type="SMART" id="SM00387">
    <property type="entry name" value="HATPase_c"/>
    <property type="match status" value="1"/>
</dbReference>
<keyword evidence="9" id="KW-1185">Reference proteome</keyword>
<dbReference type="InterPro" id="IPR000700">
    <property type="entry name" value="PAS-assoc_C"/>
</dbReference>
<dbReference type="Gene3D" id="3.30.565.10">
    <property type="entry name" value="Histidine kinase-like ATPase, C-terminal domain"/>
    <property type="match status" value="1"/>
</dbReference>
<dbReference type="RefSeq" id="WP_065306660.1">
    <property type="nucleotide sequence ID" value="NZ_LOCQ01000044.1"/>
</dbReference>
<keyword evidence="3" id="KW-0597">Phosphoprotein</keyword>
<sequence>MRPDDDTIFPGAALSAFFDGHPVATFAIDTDHVVTHWNSACEQLLGYSAAAMVGTREHWKAFYRRPRACLADLLVAGDIALGQQGLYQGKLKPSSVIPGAYEAEDFFPNIGASGHWLHFTAAPLRDRQGRLVGAIETLRDVTERRNAESALRRAHDNLENLVARRTAQLAEMNERLADDIAQREIADMALRERNLALTELNDKLTLAQQKLLQSEKLASIGQLAAGVAHEINNPIGYVFSNFGALEGYLADLFTVLDAYEEAEADIAMPAVAQRLRALREQIDLAFLRTDIGQLMGESKEGIVRVRRIVQDLKDFSRTDALQQWVWADLRQGIDTTLNIVNNEVKYKADVIKQYGDIPDIECQPSELNQVILNLVVNAAHAMGEARGRITLRTGCENDSEVWIEVEDTGGGIAPEHLSRIFDPFFTTKAVGQGTGLGLSLAYTTVQKHHGRIEVRSVVGSGTTFRITLPVRQAPLAAP</sequence>
<dbReference type="CDD" id="cd00082">
    <property type="entry name" value="HisKA"/>
    <property type="match status" value="1"/>
</dbReference>
<feature type="coiled-coil region" evidence="4">
    <location>
        <begin position="144"/>
        <end position="217"/>
    </location>
</feature>
<dbReference type="Pfam" id="PF13426">
    <property type="entry name" value="PAS_9"/>
    <property type="match status" value="1"/>
</dbReference>
<dbReference type="InterPro" id="IPR000014">
    <property type="entry name" value="PAS"/>
</dbReference>
<dbReference type="EC" id="2.7.13.3" evidence="2"/>
<dbReference type="SUPFAM" id="SSF55874">
    <property type="entry name" value="ATPase domain of HSP90 chaperone/DNA topoisomerase II/histidine kinase"/>
    <property type="match status" value="1"/>
</dbReference>
<dbReference type="PROSITE" id="PS50113">
    <property type="entry name" value="PAC"/>
    <property type="match status" value="1"/>
</dbReference>
<dbReference type="Proteomes" id="UP000092713">
    <property type="component" value="Unassembled WGS sequence"/>
</dbReference>
<proteinExistence type="predicted"/>
<evidence type="ECO:0000256" key="1">
    <source>
        <dbReference type="ARBA" id="ARBA00000085"/>
    </source>
</evidence>
<dbReference type="InterPro" id="IPR035965">
    <property type="entry name" value="PAS-like_dom_sf"/>
</dbReference>
<dbReference type="InterPro" id="IPR005467">
    <property type="entry name" value="His_kinase_dom"/>
</dbReference>
<dbReference type="STRING" id="1747903.ASR47_101968"/>
<dbReference type="PROSITE" id="PS50112">
    <property type="entry name" value="PAS"/>
    <property type="match status" value="1"/>
</dbReference>
<dbReference type="OrthoDB" id="224978at2"/>
<name>A0A1A7C4A3_9BURK</name>
<evidence type="ECO:0000256" key="2">
    <source>
        <dbReference type="ARBA" id="ARBA00012438"/>
    </source>
</evidence>
<feature type="domain" description="Histidine kinase" evidence="5">
    <location>
        <begin position="226"/>
        <end position="472"/>
    </location>
</feature>
<dbReference type="PANTHER" id="PTHR43065">
    <property type="entry name" value="SENSOR HISTIDINE KINASE"/>
    <property type="match status" value="1"/>
</dbReference>
<dbReference type="Gene3D" id="1.10.287.130">
    <property type="match status" value="1"/>
</dbReference>